<accession>A0A4Y2CI29</accession>
<protein>
    <submittedName>
        <fullName evidence="2">Uncharacterized protein</fullName>
    </submittedName>
</protein>
<feature type="compositionally biased region" description="Low complexity" evidence="1">
    <location>
        <begin position="8"/>
        <end position="19"/>
    </location>
</feature>
<sequence length="66" mass="7503">MDRVHSNSEPSISQIAQSSEIEEYNQENTQDWIECEVDDHGYQVVVDGEIIGNVMDDQDPCMTRTA</sequence>
<feature type="region of interest" description="Disordered" evidence="1">
    <location>
        <begin position="1"/>
        <end position="26"/>
    </location>
</feature>
<reference evidence="2 3" key="1">
    <citation type="journal article" date="2019" name="Sci. Rep.">
        <title>Orb-weaving spider Araneus ventricosus genome elucidates the spidroin gene catalogue.</title>
        <authorList>
            <person name="Kono N."/>
            <person name="Nakamura H."/>
            <person name="Ohtoshi R."/>
            <person name="Moran D.A.P."/>
            <person name="Shinohara A."/>
            <person name="Yoshida Y."/>
            <person name="Fujiwara M."/>
            <person name="Mori M."/>
            <person name="Tomita M."/>
            <person name="Arakawa K."/>
        </authorList>
    </citation>
    <scope>NUCLEOTIDE SEQUENCE [LARGE SCALE GENOMIC DNA]</scope>
</reference>
<comment type="caution">
    <text evidence="2">The sequence shown here is derived from an EMBL/GenBank/DDBJ whole genome shotgun (WGS) entry which is preliminary data.</text>
</comment>
<evidence type="ECO:0000256" key="1">
    <source>
        <dbReference type="SAM" id="MobiDB-lite"/>
    </source>
</evidence>
<evidence type="ECO:0000313" key="2">
    <source>
        <dbReference type="EMBL" id="GBM04072.1"/>
    </source>
</evidence>
<keyword evidence="3" id="KW-1185">Reference proteome</keyword>
<dbReference type="Proteomes" id="UP000499080">
    <property type="component" value="Unassembled WGS sequence"/>
</dbReference>
<dbReference type="AlphaFoldDB" id="A0A4Y2CI29"/>
<gene>
    <name evidence="2" type="ORF">AVEN_247944_1</name>
</gene>
<proteinExistence type="predicted"/>
<dbReference type="OrthoDB" id="125347at2759"/>
<name>A0A4Y2CI29_ARAVE</name>
<evidence type="ECO:0000313" key="3">
    <source>
        <dbReference type="Proteomes" id="UP000499080"/>
    </source>
</evidence>
<dbReference type="EMBL" id="BGPR01000198">
    <property type="protein sequence ID" value="GBM04072.1"/>
    <property type="molecule type" value="Genomic_DNA"/>
</dbReference>
<organism evidence="2 3">
    <name type="scientific">Araneus ventricosus</name>
    <name type="common">Orbweaver spider</name>
    <name type="synonym">Epeira ventricosa</name>
    <dbReference type="NCBI Taxonomy" id="182803"/>
    <lineage>
        <taxon>Eukaryota</taxon>
        <taxon>Metazoa</taxon>
        <taxon>Ecdysozoa</taxon>
        <taxon>Arthropoda</taxon>
        <taxon>Chelicerata</taxon>
        <taxon>Arachnida</taxon>
        <taxon>Araneae</taxon>
        <taxon>Araneomorphae</taxon>
        <taxon>Entelegynae</taxon>
        <taxon>Araneoidea</taxon>
        <taxon>Araneidae</taxon>
        <taxon>Araneus</taxon>
    </lineage>
</organism>